<name>A0A645HGB9_9ZZZZ</name>
<sequence>MNRSAAEVRLPLGLLHLFSHAFELPLANAREILAVRRGSRGLIEEDGDARLRPDALADALGERDALLHRDIANRNKRNHIHRAHARMLARVSG</sequence>
<proteinExistence type="predicted"/>
<dbReference type="AlphaFoldDB" id="A0A645HGB9"/>
<dbReference type="EMBL" id="VSSQ01092369">
    <property type="protein sequence ID" value="MPN37616.1"/>
    <property type="molecule type" value="Genomic_DNA"/>
</dbReference>
<gene>
    <name evidence="1" type="ORF">SDC9_185136</name>
</gene>
<reference evidence="1" key="1">
    <citation type="submission" date="2019-08" db="EMBL/GenBank/DDBJ databases">
        <authorList>
            <person name="Kucharzyk K."/>
            <person name="Murdoch R.W."/>
            <person name="Higgins S."/>
            <person name="Loffler F."/>
        </authorList>
    </citation>
    <scope>NUCLEOTIDE SEQUENCE</scope>
</reference>
<comment type="caution">
    <text evidence="1">The sequence shown here is derived from an EMBL/GenBank/DDBJ whole genome shotgun (WGS) entry which is preliminary data.</text>
</comment>
<accession>A0A645HGB9</accession>
<protein>
    <submittedName>
        <fullName evidence="1">Uncharacterized protein</fullName>
    </submittedName>
</protein>
<organism evidence="1">
    <name type="scientific">bioreactor metagenome</name>
    <dbReference type="NCBI Taxonomy" id="1076179"/>
    <lineage>
        <taxon>unclassified sequences</taxon>
        <taxon>metagenomes</taxon>
        <taxon>ecological metagenomes</taxon>
    </lineage>
</organism>
<evidence type="ECO:0000313" key="1">
    <source>
        <dbReference type="EMBL" id="MPN37616.1"/>
    </source>
</evidence>